<reference evidence="8" key="1">
    <citation type="journal article" date="2017" name="Genome Biol.">
        <title>Comparative genomics reveals high biological diversity and specific adaptations in the industrially and medically important fungal genus Aspergillus.</title>
        <authorList>
            <person name="de Vries R.P."/>
            <person name="Riley R."/>
            <person name="Wiebenga A."/>
            <person name="Aguilar-Osorio G."/>
            <person name="Amillis S."/>
            <person name="Uchima C.A."/>
            <person name="Anderluh G."/>
            <person name="Asadollahi M."/>
            <person name="Askin M."/>
            <person name="Barry K."/>
            <person name="Battaglia E."/>
            <person name="Bayram O."/>
            <person name="Benocci T."/>
            <person name="Braus-Stromeyer S.A."/>
            <person name="Caldana C."/>
            <person name="Canovas D."/>
            <person name="Cerqueira G.C."/>
            <person name="Chen F."/>
            <person name="Chen W."/>
            <person name="Choi C."/>
            <person name="Clum A."/>
            <person name="Dos Santos R.A."/>
            <person name="Damasio A.R."/>
            <person name="Diallinas G."/>
            <person name="Emri T."/>
            <person name="Fekete E."/>
            <person name="Flipphi M."/>
            <person name="Freyberg S."/>
            <person name="Gallo A."/>
            <person name="Gournas C."/>
            <person name="Habgood R."/>
            <person name="Hainaut M."/>
            <person name="Harispe M.L."/>
            <person name="Henrissat B."/>
            <person name="Hilden K.S."/>
            <person name="Hope R."/>
            <person name="Hossain A."/>
            <person name="Karabika E."/>
            <person name="Karaffa L."/>
            <person name="Karanyi Z."/>
            <person name="Krasevec N."/>
            <person name="Kuo A."/>
            <person name="Kusch H."/>
            <person name="LaButti K."/>
            <person name="Lagendijk E.L."/>
            <person name="Lapidus A."/>
            <person name="Levasseur A."/>
            <person name="Lindquist E."/>
            <person name="Lipzen A."/>
            <person name="Logrieco A.F."/>
            <person name="MacCabe A."/>
            <person name="Maekelae M.R."/>
            <person name="Malavazi I."/>
            <person name="Melin P."/>
            <person name="Meyer V."/>
            <person name="Mielnichuk N."/>
            <person name="Miskei M."/>
            <person name="Molnar A.P."/>
            <person name="Mule G."/>
            <person name="Ngan C.Y."/>
            <person name="Orejas M."/>
            <person name="Orosz E."/>
            <person name="Ouedraogo J.P."/>
            <person name="Overkamp K.M."/>
            <person name="Park H.-S."/>
            <person name="Perrone G."/>
            <person name="Piumi F."/>
            <person name="Punt P.J."/>
            <person name="Ram A.F."/>
            <person name="Ramon A."/>
            <person name="Rauscher S."/>
            <person name="Record E."/>
            <person name="Riano-Pachon D.M."/>
            <person name="Robert V."/>
            <person name="Roehrig J."/>
            <person name="Ruller R."/>
            <person name="Salamov A."/>
            <person name="Salih N.S."/>
            <person name="Samson R.A."/>
            <person name="Sandor E."/>
            <person name="Sanguinetti M."/>
            <person name="Schuetze T."/>
            <person name="Sepcic K."/>
            <person name="Shelest E."/>
            <person name="Sherlock G."/>
            <person name="Sophianopoulou V."/>
            <person name="Squina F.M."/>
            <person name="Sun H."/>
            <person name="Susca A."/>
            <person name="Todd R.B."/>
            <person name="Tsang A."/>
            <person name="Unkles S.E."/>
            <person name="van de Wiele N."/>
            <person name="van Rossen-Uffink D."/>
            <person name="Oliveira J.V."/>
            <person name="Vesth T.C."/>
            <person name="Visser J."/>
            <person name="Yu J.-H."/>
            <person name="Zhou M."/>
            <person name="Andersen M.R."/>
            <person name="Archer D.B."/>
            <person name="Baker S.E."/>
            <person name="Benoit I."/>
            <person name="Brakhage A.A."/>
            <person name="Braus G.H."/>
            <person name="Fischer R."/>
            <person name="Frisvad J.C."/>
            <person name="Goldman G.H."/>
            <person name="Houbraken J."/>
            <person name="Oakley B."/>
            <person name="Pocsi I."/>
            <person name="Scazzocchio C."/>
            <person name="Seiboth B."/>
            <person name="vanKuyk P.A."/>
            <person name="Wortman J."/>
            <person name="Dyer P.S."/>
            <person name="Grigoriev I.V."/>
        </authorList>
    </citation>
    <scope>NUCLEOTIDE SEQUENCE [LARGE SCALE GENOMIC DNA]</scope>
    <source>
        <strain evidence="8">CBS 583.65</strain>
    </source>
</reference>
<dbReference type="Proteomes" id="UP000184073">
    <property type="component" value="Unassembled WGS sequence"/>
</dbReference>
<protein>
    <recommendedName>
        <fullName evidence="6">MARVEL domain-containing protein</fullName>
    </recommendedName>
</protein>
<dbReference type="AlphaFoldDB" id="A0A1L9Q309"/>
<dbReference type="RefSeq" id="XP_040673900.1">
    <property type="nucleotide sequence ID" value="XM_040818595.1"/>
</dbReference>
<dbReference type="OrthoDB" id="20872at2759"/>
<keyword evidence="2 5" id="KW-0812">Transmembrane</keyword>
<organism evidence="7 8">
    <name type="scientific">Aspergillus versicolor CBS 583.65</name>
    <dbReference type="NCBI Taxonomy" id="1036611"/>
    <lineage>
        <taxon>Eukaryota</taxon>
        <taxon>Fungi</taxon>
        <taxon>Dikarya</taxon>
        <taxon>Ascomycota</taxon>
        <taxon>Pezizomycotina</taxon>
        <taxon>Eurotiomycetes</taxon>
        <taxon>Eurotiomycetidae</taxon>
        <taxon>Eurotiales</taxon>
        <taxon>Aspergillaceae</taxon>
        <taxon>Aspergillus</taxon>
        <taxon>Aspergillus subgen. Nidulantes</taxon>
    </lineage>
</organism>
<keyword evidence="3 5" id="KW-1133">Transmembrane helix</keyword>
<feature type="domain" description="MARVEL" evidence="6">
    <location>
        <begin position="42"/>
        <end position="163"/>
    </location>
</feature>
<evidence type="ECO:0000256" key="1">
    <source>
        <dbReference type="ARBA" id="ARBA00004141"/>
    </source>
</evidence>
<proteinExistence type="predicted"/>
<gene>
    <name evidence="7" type="ORF">ASPVEDRAFT_89369</name>
</gene>
<dbReference type="InterPro" id="IPR008253">
    <property type="entry name" value="Marvel"/>
</dbReference>
<dbReference type="PANTHER" id="PTHR39608:SF2">
    <property type="entry name" value="MARVEL DOMAIN-CONTAINING PROTEIN"/>
    <property type="match status" value="1"/>
</dbReference>
<name>A0A1L9Q309_ASPVE</name>
<feature type="transmembrane region" description="Helical" evidence="5">
    <location>
        <begin position="99"/>
        <end position="126"/>
    </location>
</feature>
<dbReference type="VEuPathDB" id="FungiDB:ASPVEDRAFT_89369"/>
<evidence type="ECO:0000313" key="8">
    <source>
        <dbReference type="Proteomes" id="UP000184073"/>
    </source>
</evidence>
<dbReference type="GO" id="GO:0016020">
    <property type="term" value="C:membrane"/>
    <property type="evidence" value="ECO:0007669"/>
    <property type="project" value="UniProtKB-SubCell"/>
</dbReference>
<comment type="subcellular location">
    <subcellularLocation>
        <location evidence="1">Membrane</location>
        <topology evidence="1">Multi-pass membrane protein</topology>
    </subcellularLocation>
</comment>
<dbReference type="STRING" id="1036611.A0A1L9Q309"/>
<evidence type="ECO:0000313" key="7">
    <source>
        <dbReference type="EMBL" id="OJJ08138.1"/>
    </source>
</evidence>
<dbReference type="EMBL" id="KV878139">
    <property type="protein sequence ID" value="OJJ08138.1"/>
    <property type="molecule type" value="Genomic_DNA"/>
</dbReference>
<evidence type="ECO:0000256" key="5">
    <source>
        <dbReference type="SAM" id="Phobius"/>
    </source>
</evidence>
<evidence type="ECO:0000259" key="6">
    <source>
        <dbReference type="Pfam" id="PF01284"/>
    </source>
</evidence>
<evidence type="ECO:0000256" key="4">
    <source>
        <dbReference type="ARBA" id="ARBA00023136"/>
    </source>
</evidence>
<dbReference type="PANTHER" id="PTHR39608">
    <property type="entry name" value="INTEGRAL MEMBRANE PROTEIN (AFU_ORTHOLOGUE AFUA_5G08640)"/>
    <property type="match status" value="1"/>
</dbReference>
<evidence type="ECO:0000256" key="3">
    <source>
        <dbReference type="ARBA" id="ARBA00022989"/>
    </source>
</evidence>
<evidence type="ECO:0000256" key="2">
    <source>
        <dbReference type="ARBA" id="ARBA00022692"/>
    </source>
</evidence>
<dbReference type="Pfam" id="PF01284">
    <property type="entry name" value="MARVEL"/>
    <property type="match status" value="1"/>
</dbReference>
<accession>A0A1L9Q309</accession>
<feature type="transmembrane region" description="Helical" evidence="5">
    <location>
        <begin position="38"/>
        <end position="62"/>
    </location>
</feature>
<keyword evidence="4 5" id="KW-0472">Membrane</keyword>
<sequence>MARVPLDPFAGSSELVESGLLSLSQTWQRGFSTYPLKVIIHVLHVLQVASAVVVLGITGWAVRGTKTLTVIYSLIIAALTPVLYIIATGASYPGRRRKWFAVPWLVCDGVISYLWLVSFVLLALNFNHQSCRVSPWNGETVCSRKYAAEAFSFIAFFMTLLCLILETVYIYYWRAGDELTTEEWRNREAHLSERLRSQGLVP</sequence>
<feature type="transmembrane region" description="Helical" evidence="5">
    <location>
        <begin position="146"/>
        <end position="172"/>
    </location>
</feature>
<keyword evidence="8" id="KW-1185">Reference proteome</keyword>
<dbReference type="GeneID" id="63734106"/>
<feature type="transmembrane region" description="Helical" evidence="5">
    <location>
        <begin position="68"/>
        <end position="87"/>
    </location>
</feature>